<evidence type="ECO:0000313" key="3">
    <source>
        <dbReference type="Proteomes" id="UP000549971"/>
    </source>
</evidence>
<dbReference type="EMBL" id="JACHMY010000001">
    <property type="protein sequence ID" value="MBB5836496.1"/>
    <property type="molecule type" value="Genomic_DNA"/>
</dbReference>
<dbReference type="AlphaFoldDB" id="A0A7W9J6G3"/>
<name>A0A7W9J6G3_9ACTN</name>
<evidence type="ECO:0000313" key="2">
    <source>
        <dbReference type="EMBL" id="MBB5836496.1"/>
    </source>
</evidence>
<dbReference type="RefSeq" id="WP_184796001.1">
    <property type="nucleotide sequence ID" value="NZ_JACHMY010000001.1"/>
</dbReference>
<evidence type="ECO:0000256" key="1">
    <source>
        <dbReference type="SAM" id="Phobius"/>
    </source>
</evidence>
<dbReference type="InterPro" id="IPR011044">
    <property type="entry name" value="Quino_amine_DH_bsu"/>
</dbReference>
<keyword evidence="1" id="KW-0472">Membrane</keyword>
<proteinExistence type="predicted"/>
<feature type="transmembrane region" description="Helical" evidence="1">
    <location>
        <begin position="42"/>
        <end position="61"/>
    </location>
</feature>
<keyword evidence="1" id="KW-1133">Transmembrane helix</keyword>
<accession>A0A7W9J6G3</accession>
<organism evidence="2 3">
    <name type="scientific">Kribbella italica</name>
    <dbReference type="NCBI Taxonomy" id="1540520"/>
    <lineage>
        <taxon>Bacteria</taxon>
        <taxon>Bacillati</taxon>
        <taxon>Actinomycetota</taxon>
        <taxon>Actinomycetes</taxon>
        <taxon>Propionibacteriales</taxon>
        <taxon>Kribbellaceae</taxon>
        <taxon>Kribbella</taxon>
    </lineage>
</organism>
<sequence length="412" mass="43615">MRREDVGPLLEQAIGGVPEPDLADAAWAGGLSIRRKRRRSQVIVAVIVVLVMAVAGALVAANGSSFGLKPPDDVPTHPPGYVPPAGQIAGMDFWVAPQAGSEAWLNRVITPMGGELEYPDNPSPLAERPVDEIAAVVLSRNGDTFRPLLLASTASWSEADVDLAPIATGAPLSTGAVAPSGRLVAFPQRGAVVVLDSTRATVRRIPLPNQDIRSVSWLGDSERLLASGPRSTYRVSTNGQEIVTVQASVDPDAGTAPYRLDGVTTQVGLMRYMRRGWAVDSTVQLPVQSWAGQTFTSGNVAARVFVAAELPQVRTVASRPQVVAAISAVDSQPSRLMVLGETPPATPPPTGPPTPDAVRERDCCAVLGWYDSETVLFRVTNWMLAWNLETGQVRRVAELKVSAVAVGPGLHS</sequence>
<gene>
    <name evidence="2" type="ORF">HDA39_003230</name>
</gene>
<comment type="caution">
    <text evidence="2">The sequence shown here is derived from an EMBL/GenBank/DDBJ whole genome shotgun (WGS) entry which is preliminary data.</text>
</comment>
<dbReference type="SUPFAM" id="SSF50969">
    <property type="entry name" value="YVTN repeat-like/Quinoprotein amine dehydrogenase"/>
    <property type="match status" value="1"/>
</dbReference>
<keyword evidence="3" id="KW-1185">Reference proteome</keyword>
<dbReference type="Proteomes" id="UP000549971">
    <property type="component" value="Unassembled WGS sequence"/>
</dbReference>
<protein>
    <submittedName>
        <fullName evidence="2">Uncharacterized protein YciI</fullName>
    </submittedName>
</protein>
<reference evidence="2 3" key="1">
    <citation type="submission" date="2020-08" db="EMBL/GenBank/DDBJ databases">
        <title>Sequencing the genomes of 1000 actinobacteria strains.</title>
        <authorList>
            <person name="Klenk H.-P."/>
        </authorList>
    </citation>
    <scope>NUCLEOTIDE SEQUENCE [LARGE SCALE GENOMIC DNA]</scope>
    <source>
        <strain evidence="2 3">DSM 28967</strain>
    </source>
</reference>
<keyword evidence="1" id="KW-0812">Transmembrane</keyword>